<dbReference type="STRING" id="768710.DesyoDRAFT_2085"/>
<keyword evidence="2" id="KW-1185">Reference proteome</keyword>
<organism evidence="1 2">
    <name type="scientific">Desulfosporosinus youngiae DSM 17734</name>
    <dbReference type="NCBI Taxonomy" id="768710"/>
    <lineage>
        <taxon>Bacteria</taxon>
        <taxon>Bacillati</taxon>
        <taxon>Bacillota</taxon>
        <taxon>Clostridia</taxon>
        <taxon>Eubacteriales</taxon>
        <taxon>Desulfitobacteriaceae</taxon>
        <taxon>Desulfosporosinus</taxon>
    </lineage>
</organism>
<reference evidence="1 2" key="1">
    <citation type="submission" date="2011-11" db="EMBL/GenBank/DDBJ databases">
        <title>The Noncontiguous Finished genome of Desulfosporosinus youngiae DSM 17734.</title>
        <authorList>
            <consortium name="US DOE Joint Genome Institute (JGI-PGF)"/>
            <person name="Lucas S."/>
            <person name="Han J."/>
            <person name="Lapidus A."/>
            <person name="Cheng J.-F."/>
            <person name="Goodwin L."/>
            <person name="Pitluck S."/>
            <person name="Peters L."/>
            <person name="Ovchinnikova G."/>
            <person name="Lu M."/>
            <person name="Land M.L."/>
            <person name="Hauser L."/>
            <person name="Pester M."/>
            <person name="Spring S."/>
            <person name="Ollivier B."/>
            <person name="Rattei T."/>
            <person name="Klenk H.-P."/>
            <person name="Wagner M."/>
            <person name="Loy A."/>
            <person name="Woyke T.J."/>
        </authorList>
    </citation>
    <scope>NUCLEOTIDE SEQUENCE [LARGE SCALE GENOMIC DNA]</scope>
    <source>
        <strain evidence="1 2">DSM 17734</strain>
    </source>
</reference>
<dbReference type="AlphaFoldDB" id="H5XU83"/>
<name>H5XU83_9FIRM</name>
<dbReference type="Proteomes" id="UP000005104">
    <property type="component" value="Chromosome"/>
</dbReference>
<sequence>MRHVGGFWDMFVAAVTLRGRIRCQGIEPPAVGRTFAMTMAGDLHLSVIWGIISKSSGKEKRRSVKRVRVQGTKRSWFLDQHETDKNVGLLFLRKCWRKGFY</sequence>
<dbReference type="EMBL" id="CM001441">
    <property type="protein sequence ID" value="EHQ89179.1"/>
    <property type="molecule type" value="Genomic_DNA"/>
</dbReference>
<evidence type="ECO:0000313" key="2">
    <source>
        <dbReference type="Proteomes" id="UP000005104"/>
    </source>
</evidence>
<proteinExistence type="predicted"/>
<accession>H5XU83</accession>
<dbReference type="HOGENOM" id="CLU_2286984_0_0_9"/>
<evidence type="ECO:0000313" key="1">
    <source>
        <dbReference type="EMBL" id="EHQ89179.1"/>
    </source>
</evidence>
<gene>
    <name evidence="1" type="ORF">DesyoDRAFT_2085</name>
</gene>
<protein>
    <submittedName>
        <fullName evidence="1">Uncharacterized protein</fullName>
    </submittedName>
</protein>